<keyword evidence="5" id="KW-1185">Reference proteome</keyword>
<evidence type="ECO:0000256" key="1">
    <source>
        <dbReference type="ARBA" id="ARBA00022553"/>
    </source>
</evidence>
<feature type="non-terminal residue" evidence="4">
    <location>
        <position position="1"/>
    </location>
</feature>
<sequence>RSAPAPAVPRAPAVPSEPAVQAGPGTPPVPAAPSAPVTPSPLAPSGTPPSGTQQVLLSGRLCGAGHANPPELMGCRVCGRTLVGPSRTVPRPLLGRVELSTGESFPLDRSAIIGRRPRASRFSGHEVPQLITVPSPQQDISRSHVELRLEGWHVIAVDLGTTNGTALLREGMDPRRLAPQQGTVLRDLDILDLGDGIRLRLREGA</sequence>
<proteinExistence type="predicted"/>
<dbReference type="PROSITE" id="PS50006">
    <property type="entry name" value="FHA_DOMAIN"/>
    <property type="match status" value="1"/>
</dbReference>
<gene>
    <name evidence="4" type="ORF">ACFFF6_14090</name>
</gene>
<evidence type="ECO:0000313" key="5">
    <source>
        <dbReference type="Proteomes" id="UP001589793"/>
    </source>
</evidence>
<evidence type="ECO:0000313" key="4">
    <source>
        <dbReference type="EMBL" id="MFC0675090.1"/>
    </source>
</evidence>
<feature type="domain" description="FHA" evidence="3">
    <location>
        <begin position="111"/>
        <end position="172"/>
    </location>
</feature>
<dbReference type="InterPro" id="IPR000253">
    <property type="entry name" value="FHA_dom"/>
</dbReference>
<accession>A0ABV6RDL0</accession>
<feature type="region of interest" description="Disordered" evidence="2">
    <location>
        <begin position="1"/>
        <end position="53"/>
    </location>
</feature>
<dbReference type="RefSeq" id="WP_376981789.1">
    <property type="nucleotide sequence ID" value="NZ_JBHLSV010000018.1"/>
</dbReference>
<dbReference type="SUPFAM" id="SSF49879">
    <property type="entry name" value="SMAD/FHA domain"/>
    <property type="match status" value="1"/>
</dbReference>
<name>A0ABV6RDL0_9MICO</name>
<dbReference type="InterPro" id="IPR008984">
    <property type="entry name" value="SMAD_FHA_dom_sf"/>
</dbReference>
<feature type="compositionally biased region" description="Pro residues" evidence="2">
    <location>
        <begin position="25"/>
        <end position="42"/>
    </location>
</feature>
<dbReference type="Proteomes" id="UP001589793">
    <property type="component" value="Unassembled WGS sequence"/>
</dbReference>
<reference evidence="4 5" key="1">
    <citation type="submission" date="2024-09" db="EMBL/GenBank/DDBJ databases">
        <authorList>
            <person name="Sun Q."/>
            <person name="Mori K."/>
        </authorList>
    </citation>
    <scope>NUCLEOTIDE SEQUENCE [LARGE SCALE GENOMIC DNA]</scope>
    <source>
        <strain evidence="4 5">CICC 10874</strain>
    </source>
</reference>
<comment type="caution">
    <text evidence="4">The sequence shown here is derived from an EMBL/GenBank/DDBJ whole genome shotgun (WGS) entry which is preliminary data.</text>
</comment>
<dbReference type="Pfam" id="PF00498">
    <property type="entry name" value="FHA"/>
    <property type="match status" value="1"/>
</dbReference>
<evidence type="ECO:0000259" key="3">
    <source>
        <dbReference type="PROSITE" id="PS50006"/>
    </source>
</evidence>
<keyword evidence="1" id="KW-0597">Phosphoprotein</keyword>
<dbReference type="CDD" id="cd00060">
    <property type="entry name" value="FHA"/>
    <property type="match status" value="1"/>
</dbReference>
<protein>
    <submittedName>
        <fullName evidence="4">FHA domain-containing protein</fullName>
    </submittedName>
</protein>
<feature type="compositionally biased region" description="Low complexity" evidence="2">
    <location>
        <begin position="1"/>
        <end position="24"/>
    </location>
</feature>
<dbReference type="EMBL" id="JBHLSV010000018">
    <property type="protein sequence ID" value="MFC0675090.1"/>
    <property type="molecule type" value="Genomic_DNA"/>
</dbReference>
<organism evidence="4 5">
    <name type="scientific">Brachybacterium hainanense</name>
    <dbReference type="NCBI Taxonomy" id="1541174"/>
    <lineage>
        <taxon>Bacteria</taxon>
        <taxon>Bacillati</taxon>
        <taxon>Actinomycetota</taxon>
        <taxon>Actinomycetes</taxon>
        <taxon>Micrococcales</taxon>
        <taxon>Dermabacteraceae</taxon>
        <taxon>Brachybacterium</taxon>
    </lineage>
</organism>
<dbReference type="Gene3D" id="2.60.200.20">
    <property type="match status" value="1"/>
</dbReference>
<evidence type="ECO:0000256" key="2">
    <source>
        <dbReference type="SAM" id="MobiDB-lite"/>
    </source>
</evidence>